<sequence length="595" mass="64286">MLPGHLRLIASFLLFLSALPAVQSAVIRTSEPVLSQASAPHGGVATEAAPCTEIGLNILQGGGNAADAIIASGLCVGVISAYHSGIGGGGFMLVRFNNDNGSHDYEMIDSRETSPAAGNEYMFVNDSNPEAFVAGGLSVAVPGDLRGWEMLHQRHGTLPWEDLVTPAVLLARNGFEVNIDLAAALQGQEFITQDAIWAETYAPNGTVLVEGDICYRKRYANTLEKIAKYGVDTFYTGSIAENIVSVVNSNHGIMTIDDLASYAAIVRQPQNISYRNTRVFSTVAPSSGTVMLSALKIFEGFNANVSDRQAFLFSKSLHVAYFDVVTHSDSSINLTTHRLVEATRFAYGQRTEYGDPAFNPDVTKLEAYFLTEAVVNETRSKILDNQTFPVTYYNPENYQVVNDNGTSHMAVIDKDGMAVSLTMTVNNFWGSQLMTVDGIVLNDEMGDFSSPGETNDFGFSASPANYIAGGKRPQSSISSSIAEDLETGEIIMATGSAGGSRIITATLQNLYHHIDQGLNSTLCVHHPRWHDQLDGNTYFEYKSENVGIAGYNNATVAYFREMGYNISYEIVIRQPNGTIEAANDPRKAAGAGLAY</sequence>
<keyword evidence="4" id="KW-0732">Signal</keyword>
<keyword evidence="3" id="KW-0012">Acyltransferase</keyword>
<comment type="caution">
    <text evidence="5">The sequence shown here is derived from an EMBL/GenBank/DDBJ whole genome shotgun (WGS) entry which is preliminary data.</text>
</comment>
<dbReference type="Gene3D" id="3.60.20.40">
    <property type="match status" value="1"/>
</dbReference>
<comment type="catalytic activity">
    <reaction evidence="3">
        <text>an N-terminal (5-L-glutamyl)-[peptide] + an alpha-amino acid = 5-L-glutamyl amino acid + an N-terminal L-alpha-aminoacyl-[peptide]</text>
        <dbReference type="Rhea" id="RHEA:23904"/>
        <dbReference type="Rhea" id="RHEA-COMP:9780"/>
        <dbReference type="Rhea" id="RHEA-COMP:9795"/>
        <dbReference type="ChEBI" id="CHEBI:77644"/>
        <dbReference type="ChEBI" id="CHEBI:78597"/>
        <dbReference type="ChEBI" id="CHEBI:78599"/>
        <dbReference type="ChEBI" id="CHEBI:78608"/>
        <dbReference type="EC" id="2.3.2.2"/>
    </reaction>
</comment>
<evidence type="ECO:0000256" key="3">
    <source>
        <dbReference type="RuleBase" id="RU368068"/>
    </source>
</evidence>
<evidence type="ECO:0000313" key="5">
    <source>
        <dbReference type="EMBL" id="KAJ3785622.1"/>
    </source>
</evidence>
<keyword evidence="3" id="KW-0378">Hydrolase</keyword>
<dbReference type="Gene3D" id="1.10.246.130">
    <property type="match status" value="1"/>
</dbReference>
<feature type="binding site" evidence="2">
    <location>
        <position position="499"/>
    </location>
    <ligand>
        <name>L-glutamate</name>
        <dbReference type="ChEBI" id="CHEBI:29985"/>
    </ligand>
</feature>
<dbReference type="InterPro" id="IPR029055">
    <property type="entry name" value="Ntn_hydrolases_N"/>
</dbReference>
<protein>
    <recommendedName>
        <fullName evidence="3">Glutathione hydrolase</fullName>
        <ecNumber evidence="3">2.3.2.2</ecNumber>
        <ecNumber evidence="3">3.4.19.13</ecNumber>
    </recommendedName>
    <alternativeName>
        <fullName evidence="3">Gamma-glutamyltransferase</fullName>
    </alternativeName>
    <alternativeName>
        <fullName evidence="3">Gamma-glutamyltranspeptidase</fullName>
    </alternativeName>
</protein>
<evidence type="ECO:0000256" key="2">
    <source>
        <dbReference type="PIRSR" id="PIRSR600101-2"/>
    </source>
</evidence>
<feature type="binding site" evidence="2">
    <location>
        <begin position="475"/>
        <end position="476"/>
    </location>
    <ligand>
        <name>L-glutamate</name>
        <dbReference type="ChEBI" id="CHEBI:29985"/>
    </ligand>
</feature>
<dbReference type="InterPro" id="IPR043137">
    <property type="entry name" value="GGT_ssub_C"/>
</dbReference>
<keyword evidence="3" id="KW-0808">Transferase</keyword>
<dbReference type="PANTHER" id="PTHR11686:SF62">
    <property type="entry name" value="GLUTATHIONE HYDROLASE"/>
    <property type="match status" value="1"/>
</dbReference>
<accession>A0AA38KW93</accession>
<dbReference type="PRINTS" id="PR01210">
    <property type="entry name" value="GGTRANSPTASE"/>
</dbReference>
<name>A0AA38KW93_9AGAR</name>
<evidence type="ECO:0000256" key="4">
    <source>
        <dbReference type="SAM" id="SignalP"/>
    </source>
</evidence>
<dbReference type="EC" id="2.3.2.2" evidence="3"/>
<dbReference type="Proteomes" id="UP001163798">
    <property type="component" value="Unassembled WGS sequence"/>
</dbReference>
<proteinExistence type="predicted"/>
<dbReference type="Pfam" id="PF01019">
    <property type="entry name" value="G_glu_transpept"/>
    <property type="match status" value="1"/>
</dbReference>
<evidence type="ECO:0000313" key="6">
    <source>
        <dbReference type="Proteomes" id="UP001163798"/>
    </source>
</evidence>
<feature type="signal peptide" evidence="4">
    <location>
        <begin position="1"/>
        <end position="24"/>
    </location>
</feature>
<dbReference type="EMBL" id="MU793336">
    <property type="protein sequence ID" value="KAJ3785622.1"/>
    <property type="molecule type" value="Genomic_DNA"/>
</dbReference>
<comment type="function">
    <text evidence="3">Cleaves the gamma-glutamyl peptide bond of glutathione and glutathione conjugates.</text>
</comment>
<dbReference type="EC" id="3.4.19.13" evidence="3"/>
<feature type="binding site" evidence="2">
    <location>
        <begin position="424"/>
        <end position="426"/>
    </location>
    <ligand>
        <name>L-glutamate</name>
        <dbReference type="ChEBI" id="CHEBI:29985"/>
    </ligand>
</feature>
<feature type="chain" id="PRO_5041340511" description="Glutathione hydrolase" evidence="4">
    <location>
        <begin position="25"/>
        <end position="595"/>
    </location>
</feature>
<dbReference type="InterPro" id="IPR043138">
    <property type="entry name" value="GGT_lsub"/>
</dbReference>
<comment type="catalytic activity">
    <reaction evidence="3">
        <text>an S-substituted glutathione + H2O = an S-substituted L-cysteinylglycine + L-glutamate</text>
        <dbReference type="Rhea" id="RHEA:59468"/>
        <dbReference type="ChEBI" id="CHEBI:15377"/>
        <dbReference type="ChEBI" id="CHEBI:29985"/>
        <dbReference type="ChEBI" id="CHEBI:90779"/>
        <dbReference type="ChEBI" id="CHEBI:143103"/>
        <dbReference type="EC" id="3.4.19.13"/>
    </reaction>
</comment>
<feature type="binding site" evidence="2">
    <location>
        <position position="111"/>
    </location>
    <ligand>
        <name>L-glutamate</name>
        <dbReference type="ChEBI" id="CHEBI:29985"/>
    </ligand>
</feature>
<dbReference type="FunFam" id="1.10.246.130:FF:000001">
    <property type="entry name" value="Gamma-glutamyltransferase 5 isoform 1"/>
    <property type="match status" value="1"/>
</dbReference>
<evidence type="ECO:0000256" key="1">
    <source>
        <dbReference type="PIRSR" id="PIRSR600101-1"/>
    </source>
</evidence>
<organism evidence="5 6">
    <name type="scientific">Lentinula aff. detonsa</name>
    <dbReference type="NCBI Taxonomy" id="2804958"/>
    <lineage>
        <taxon>Eukaryota</taxon>
        <taxon>Fungi</taxon>
        <taxon>Dikarya</taxon>
        <taxon>Basidiomycota</taxon>
        <taxon>Agaricomycotina</taxon>
        <taxon>Agaricomycetes</taxon>
        <taxon>Agaricomycetidae</taxon>
        <taxon>Agaricales</taxon>
        <taxon>Marasmiineae</taxon>
        <taxon>Omphalotaceae</taxon>
        <taxon>Lentinula</taxon>
    </lineage>
</organism>
<feature type="binding site" evidence="2">
    <location>
        <position position="447"/>
    </location>
    <ligand>
        <name>L-glutamate</name>
        <dbReference type="ChEBI" id="CHEBI:29985"/>
    </ligand>
</feature>
<dbReference type="GO" id="GO:0036374">
    <property type="term" value="F:glutathione hydrolase activity"/>
    <property type="evidence" value="ECO:0007669"/>
    <property type="project" value="UniProtKB-UniRule"/>
</dbReference>
<dbReference type="SUPFAM" id="SSF56235">
    <property type="entry name" value="N-terminal nucleophile aminohydrolases (Ntn hydrolases)"/>
    <property type="match status" value="1"/>
</dbReference>
<comment type="pathway">
    <text evidence="3">Sulfur metabolism; glutathione metabolism.</text>
</comment>
<gene>
    <name evidence="5" type="ORF">GGU10DRAFT_375638</name>
</gene>
<dbReference type="InterPro" id="IPR000101">
    <property type="entry name" value="GGT_peptidase"/>
</dbReference>
<dbReference type="AlphaFoldDB" id="A0AA38KW93"/>
<dbReference type="PANTHER" id="PTHR11686">
    <property type="entry name" value="GAMMA GLUTAMYL TRANSPEPTIDASE"/>
    <property type="match status" value="1"/>
</dbReference>
<dbReference type="GO" id="GO:0103068">
    <property type="term" value="F:leukotriene C4 gamma-glutamyl transferase activity"/>
    <property type="evidence" value="ECO:0007669"/>
    <property type="project" value="UniProtKB-EC"/>
</dbReference>
<reference evidence="5" key="1">
    <citation type="submission" date="2022-08" db="EMBL/GenBank/DDBJ databases">
        <authorList>
            <consortium name="DOE Joint Genome Institute"/>
            <person name="Min B."/>
            <person name="Riley R."/>
            <person name="Sierra-Patev S."/>
            <person name="Naranjo-Ortiz M."/>
            <person name="Looney B."/>
            <person name="Konkel Z."/>
            <person name="Slot J.C."/>
            <person name="Sakamoto Y."/>
            <person name="Steenwyk J.L."/>
            <person name="Rokas A."/>
            <person name="Carro J."/>
            <person name="Camarero S."/>
            <person name="Ferreira P."/>
            <person name="Molpeceres G."/>
            <person name="Ruiz-Duenas F.J."/>
            <person name="Serrano A."/>
            <person name="Henrissat B."/>
            <person name="Drula E."/>
            <person name="Hughes K.W."/>
            <person name="Mata J.L."/>
            <person name="Ishikawa N.K."/>
            <person name="Vargas-Isla R."/>
            <person name="Ushijima S."/>
            <person name="Smith C.A."/>
            <person name="Ahrendt S."/>
            <person name="Andreopoulos W."/>
            <person name="He G."/>
            <person name="Labutti K."/>
            <person name="Lipzen A."/>
            <person name="Ng V."/>
            <person name="Sandor L."/>
            <person name="Barry K."/>
            <person name="Martinez A.T."/>
            <person name="Xiao Y."/>
            <person name="Gibbons J.G."/>
            <person name="Terashima K."/>
            <person name="Hibbett D.S."/>
            <person name="Grigoriev I.V."/>
        </authorList>
    </citation>
    <scope>NUCLEOTIDE SEQUENCE</scope>
    <source>
        <strain evidence="5">TFB10291</strain>
    </source>
</reference>
<comment type="catalytic activity">
    <reaction evidence="3">
        <text>glutathione + H2O = L-cysteinylglycine + L-glutamate</text>
        <dbReference type="Rhea" id="RHEA:28807"/>
        <dbReference type="ChEBI" id="CHEBI:15377"/>
        <dbReference type="ChEBI" id="CHEBI:29985"/>
        <dbReference type="ChEBI" id="CHEBI:57925"/>
        <dbReference type="ChEBI" id="CHEBI:61694"/>
        <dbReference type="EC" id="3.4.19.13"/>
    </reaction>
</comment>
<feature type="active site" description="Nucleophile" evidence="1">
    <location>
        <position position="406"/>
    </location>
</feature>
<keyword evidence="6" id="KW-1185">Reference proteome</keyword>
<dbReference type="GO" id="GO:0005886">
    <property type="term" value="C:plasma membrane"/>
    <property type="evidence" value="ECO:0007669"/>
    <property type="project" value="TreeGrafter"/>
</dbReference>
<dbReference type="GO" id="GO:0006751">
    <property type="term" value="P:glutathione catabolic process"/>
    <property type="evidence" value="ECO:0007669"/>
    <property type="project" value="UniProtKB-UniRule"/>
</dbReference>